<organism evidence="2 3">
    <name type="scientific">Maribacter orientalis</name>
    <dbReference type="NCBI Taxonomy" id="228957"/>
    <lineage>
        <taxon>Bacteria</taxon>
        <taxon>Pseudomonadati</taxon>
        <taxon>Bacteroidota</taxon>
        <taxon>Flavobacteriia</taxon>
        <taxon>Flavobacteriales</taxon>
        <taxon>Flavobacteriaceae</taxon>
        <taxon>Maribacter</taxon>
    </lineage>
</organism>
<feature type="signal peptide" evidence="1">
    <location>
        <begin position="1"/>
        <end position="26"/>
    </location>
</feature>
<accession>A0A1H7RUQ4</accession>
<dbReference type="RefSeq" id="WP_091624264.1">
    <property type="nucleotide sequence ID" value="NZ_FNZN01000004.1"/>
</dbReference>
<dbReference type="OrthoDB" id="1446080at2"/>
<reference evidence="3" key="1">
    <citation type="submission" date="2016-10" db="EMBL/GenBank/DDBJ databases">
        <authorList>
            <person name="Varghese N."/>
            <person name="Submissions S."/>
        </authorList>
    </citation>
    <scope>NUCLEOTIDE SEQUENCE [LARGE SCALE GENOMIC DNA]</scope>
    <source>
        <strain evidence="3">DSM 16471</strain>
    </source>
</reference>
<dbReference type="Proteomes" id="UP000198990">
    <property type="component" value="Unassembled WGS sequence"/>
</dbReference>
<dbReference type="EMBL" id="FNZN01000004">
    <property type="protein sequence ID" value="SEL63916.1"/>
    <property type="molecule type" value="Genomic_DNA"/>
</dbReference>
<evidence type="ECO:0008006" key="4">
    <source>
        <dbReference type="Google" id="ProtNLM"/>
    </source>
</evidence>
<protein>
    <recommendedName>
        <fullName evidence="4">Cyclophilin-like domain-containing protein</fullName>
    </recommendedName>
</protein>
<evidence type="ECO:0000313" key="3">
    <source>
        <dbReference type="Proteomes" id="UP000198990"/>
    </source>
</evidence>
<proteinExistence type="predicted"/>
<name>A0A1H7RUQ4_9FLAO</name>
<gene>
    <name evidence="2" type="ORF">SAMN04488008_104400</name>
</gene>
<dbReference type="STRING" id="228957.SAMN04488008_104400"/>
<evidence type="ECO:0000256" key="1">
    <source>
        <dbReference type="SAM" id="SignalP"/>
    </source>
</evidence>
<evidence type="ECO:0000313" key="2">
    <source>
        <dbReference type="EMBL" id="SEL63916.1"/>
    </source>
</evidence>
<keyword evidence="3" id="KW-1185">Reference proteome</keyword>
<keyword evidence="1" id="KW-0732">Signal</keyword>
<dbReference type="AlphaFoldDB" id="A0A1H7RUQ4"/>
<sequence length="137" mass="15411">MKVDITKSKKFSVLILLLFGVFFCSAQTISTNETKVVFILNQKTNSVSGITLLDIENSKNELPNTYPNHVFYLGILKGSYELSDNMVKPLTESTITIYTDKALFSEDQFSHLDHINFGSVKTKVISKKKGEIILKTL</sequence>
<feature type="chain" id="PRO_5011726093" description="Cyclophilin-like domain-containing protein" evidence="1">
    <location>
        <begin position="27"/>
        <end position="137"/>
    </location>
</feature>